<comment type="caution">
    <text evidence="7">The sequence shown here is derived from an EMBL/GenBank/DDBJ whole genome shotgun (WGS) entry which is preliminary data.</text>
</comment>
<dbReference type="Pfam" id="PF17137">
    <property type="entry name" value="DUF5110"/>
    <property type="match status" value="1"/>
</dbReference>
<keyword evidence="2" id="KW-0378">Hydrolase</keyword>
<organism evidence="7 8">
    <name type="scientific">Schaedlerella arabinosiphila</name>
    <dbReference type="NCBI Taxonomy" id="2044587"/>
    <lineage>
        <taxon>Bacteria</taxon>
        <taxon>Bacillati</taxon>
        <taxon>Bacillota</taxon>
        <taxon>Clostridia</taxon>
        <taxon>Lachnospirales</taxon>
        <taxon>Lachnospiraceae</taxon>
        <taxon>Schaedlerella</taxon>
    </lineage>
</organism>
<dbReference type="EMBL" id="RHJS01000002">
    <property type="protein sequence ID" value="RRK35524.1"/>
    <property type="molecule type" value="Genomic_DNA"/>
</dbReference>
<dbReference type="InterPro" id="IPR048395">
    <property type="entry name" value="Glyco_hydro_31_C"/>
</dbReference>
<dbReference type="PANTHER" id="PTHR43863">
    <property type="entry name" value="HYDROLASE, PUTATIVE (AFU_ORTHOLOGUE AFUA_1G03140)-RELATED"/>
    <property type="match status" value="1"/>
</dbReference>
<evidence type="ECO:0000256" key="1">
    <source>
        <dbReference type="ARBA" id="ARBA00007806"/>
    </source>
</evidence>
<evidence type="ECO:0000313" key="8">
    <source>
        <dbReference type="Proteomes" id="UP000274920"/>
    </source>
</evidence>
<evidence type="ECO:0000313" key="7">
    <source>
        <dbReference type="EMBL" id="RRK35524.1"/>
    </source>
</evidence>
<feature type="compositionally biased region" description="Gly residues" evidence="3">
    <location>
        <begin position="89"/>
        <end position="103"/>
    </location>
</feature>
<dbReference type="Gene3D" id="3.20.20.80">
    <property type="entry name" value="Glycosidases"/>
    <property type="match status" value="1"/>
</dbReference>
<dbReference type="CDD" id="cd06591">
    <property type="entry name" value="GH31_xylosidase_XylS"/>
    <property type="match status" value="1"/>
</dbReference>
<dbReference type="Proteomes" id="UP000274920">
    <property type="component" value="Unassembled WGS sequence"/>
</dbReference>
<dbReference type="InterPro" id="IPR033403">
    <property type="entry name" value="DUF5110"/>
</dbReference>
<dbReference type="GO" id="GO:0005975">
    <property type="term" value="P:carbohydrate metabolic process"/>
    <property type="evidence" value="ECO:0007669"/>
    <property type="project" value="InterPro"/>
</dbReference>
<protein>
    <submittedName>
        <fullName evidence="7">DUF5110 domain-containing protein</fullName>
    </submittedName>
</protein>
<evidence type="ECO:0000259" key="6">
    <source>
        <dbReference type="Pfam" id="PF21365"/>
    </source>
</evidence>
<accession>A0A426DS63</accession>
<dbReference type="Gene3D" id="2.60.40.1180">
    <property type="entry name" value="Golgi alpha-mannosidase II"/>
    <property type="match status" value="2"/>
</dbReference>
<evidence type="ECO:0000256" key="2">
    <source>
        <dbReference type="RuleBase" id="RU361185"/>
    </source>
</evidence>
<evidence type="ECO:0000259" key="5">
    <source>
        <dbReference type="Pfam" id="PF17137"/>
    </source>
</evidence>
<dbReference type="GO" id="GO:0004553">
    <property type="term" value="F:hydrolase activity, hydrolyzing O-glycosyl compounds"/>
    <property type="evidence" value="ECO:0007669"/>
    <property type="project" value="InterPro"/>
</dbReference>
<dbReference type="Pfam" id="PF01055">
    <property type="entry name" value="Glyco_hydro_31_2nd"/>
    <property type="match status" value="1"/>
</dbReference>
<dbReference type="InterPro" id="IPR000322">
    <property type="entry name" value="Glyco_hydro_31_TIM"/>
</dbReference>
<dbReference type="PANTHER" id="PTHR43863:SF2">
    <property type="entry name" value="MALTASE-GLUCOAMYLASE"/>
    <property type="match status" value="1"/>
</dbReference>
<dbReference type="GO" id="GO:0030246">
    <property type="term" value="F:carbohydrate binding"/>
    <property type="evidence" value="ECO:0007669"/>
    <property type="project" value="InterPro"/>
</dbReference>
<name>A0A426DS63_9FIRM</name>
<keyword evidence="8" id="KW-1185">Reference proteome</keyword>
<dbReference type="InterPro" id="IPR051816">
    <property type="entry name" value="Glycosyl_Hydrolase_31"/>
</dbReference>
<dbReference type="AlphaFoldDB" id="A0A426DS63"/>
<dbReference type="SUPFAM" id="SSF51011">
    <property type="entry name" value="Glycosyl hydrolase domain"/>
    <property type="match status" value="1"/>
</dbReference>
<dbReference type="SUPFAM" id="SSF51445">
    <property type="entry name" value="(Trans)glycosidases"/>
    <property type="match status" value="1"/>
</dbReference>
<dbReference type="InterPro" id="IPR013780">
    <property type="entry name" value="Glyco_hydro_b"/>
</dbReference>
<dbReference type="InterPro" id="IPR017853">
    <property type="entry name" value="GH"/>
</dbReference>
<evidence type="ECO:0000259" key="4">
    <source>
        <dbReference type="Pfam" id="PF01055"/>
    </source>
</evidence>
<feature type="domain" description="DUF5110" evidence="5">
    <location>
        <begin position="764"/>
        <end position="821"/>
    </location>
</feature>
<proteinExistence type="inferred from homology"/>
<feature type="domain" description="Glycoside hydrolase family 31 TIM barrel" evidence="4">
    <location>
        <begin position="290"/>
        <end position="642"/>
    </location>
</feature>
<evidence type="ECO:0000256" key="3">
    <source>
        <dbReference type="SAM" id="MobiDB-lite"/>
    </source>
</evidence>
<feature type="domain" description="Glycosyl hydrolase family 31 C-terminal" evidence="6">
    <location>
        <begin position="652"/>
        <end position="748"/>
    </location>
</feature>
<keyword evidence="2" id="KW-0326">Glycosidase</keyword>
<dbReference type="RefSeq" id="WP_125129415.1">
    <property type="nucleotide sequence ID" value="NZ_RHJS01000002.1"/>
</dbReference>
<dbReference type="InterPro" id="IPR011013">
    <property type="entry name" value="Gal_mutarotase_sf_dom"/>
</dbReference>
<dbReference type="SUPFAM" id="SSF74650">
    <property type="entry name" value="Galactose mutarotase-like"/>
    <property type="match status" value="1"/>
</dbReference>
<dbReference type="CDD" id="cd14752">
    <property type="entry name" value="GH31_N"/>
    <property type="match status" value="1"/>
</dbReference>
<gene>
    <name evidence="7" type="ORF">EBB54_25190</name>
</gene>
<dbReference type="Gene3D" id="2.60.40.1760">
    <property type="entry name" value="glycosyl hydrolase (family 31)"/>
    <property type="match status" value="1"/>
</dbReference>
<sequence length="834" mass="95893">MKCIQTEHYAELAREMFFLRLIPMEEDVFRCVFSQEPVMETESAFIEQTDFEPVPYSMEETESSFRIRTKAVQAEVLKEDGRIIWTRLGGGANGAGSPEGGRMSGKCAGTSSPEGGQASGNCGDISGSEAASILLEEGPKELEKIDVMRYTTGGEAPVINRVKTVDGERNFIQNLKQVADHQAYKGRLHFRWKPEEGIYGLGQAEEGIYNYRGHDQYLYQHNMRIPMPVLLSDQGYGMLFNCGSLMTFHDGPDDSYLFFDTISQMDYFFIAKRTPDEIIGTIRSLTGRASMLPKWAFGYIQSKEQYYTAKELADVVRTYRELGVPLDCVVQDWNTWEPGNWGEKLVDKSRYGDLKERMEEIHGMHAHSMVSVWPNMNTGGKNHTELFQAGHLLHDYATYDAFSEEAREMYWQQAKKELFDGGFDSWWCDSTEPFSGPDWGGAMKREPWERFVLVGNEHKKYLPPEQANLFALMHAKGIYENQRKDREDIRVLNLTRSGYASGQKYGAVLWSGDTYASWDTLKKQIAEGLNMGLSGYPYWTLDIGGFFTVGSKWQNRGCGCNTDPSPKWFWQGDYNEGVSDYGYRELYVRWLEMGTFLPMFRSHGTDTPREIWNFGKKGEPFYDAIEKYIRLRYDLMPYIYSLAGDVCLNHGTMMRSLLFDYMEDEQARKTDQEFLFGKSMLICPVTAPMYYGKDNQELRTEKVWTCYLPAGDDWYHYWTDRKYEGGQFVTVDAPLDEMPIFVKAGSIIPMRLGIMYADEKNGNPLEIHVYPGKDGVFTLYEDEGNNYHYEDGRYALTEFTWDEAKRKLTIGDTAGEFDGMEHGWRENLKVCIHG</sequence>
<reference evidence="7" key="1">
    <citation type="submission" date="2018-10" db="EMBL/GenBank/DDBJ databases">
        <title>Schaedlerella arabinophila gen. nov. sp. nov., isolated from the mouse intestinal tract and comparative analysis with the genome of the closely related altered Schaedler flora strain ASF502.</title>
        <authorList>
            <person name="Miyake S."/>
            <person name="Soh M."/>
            <person name="Seedorf H."/>
        </authorList>
    </citation>
    <scope>NUCLEOTIDE SEQUENCE [LARGE SCALE GENOMIC DNA]</scope>
    <source>
        <strain evidence="7">DSM 106076</strain>
    </source>
</reference>
<dbReference type="Pfam" id="PF21365">
    <property type="entry name" value="Glyco_hydro_31_3rd"/>
    <property type="match status" value="1"/>
</dbReference>
<comment type="similarity">
    <text evidence="1 2">Belongs to the glycosyl hydrolase 31 family.</text>
</comment>
<feature type="region of interest" description="Disordered" evidence="3">
    <location>
        <begin position="89"/>
        <end position="119"/>
    </location>
</feature>